<sequence length="96" mass="11057">MNSCKFVFTSHKKRTESEKYIKLQVYKAPQLLRISLEVMNLNGATLLEKVQFLWNINNEGMIWATDGTPLQGLTGDSDRHVEYTRQSHEGENLNSI</sequence>
<dbReference type="EMBL" id="PQFF01000106">
    <property type="protein sequence ID" value="RHZ82129.1"/>
    <property type="molecule type" value="Genomic_DNA"/>
</dbReference>
<dbReference type="AlphaFoldDB" id="A0A397J1E8"/>
<proteinExistence type="predicted"/>
<gene>
    <name evidence="2" type="ORF">Glove_114g131</name>
</gene>
<evidence type="ECO:0000313" key="3">
    <source>
        <dbReference type="Proteomes" id="UP000266861"/>
    </source>
</evidence>
<dbReference type="Proteomes" id="UP000266861">
    <property type="component" value="Unassembled WGS sequence"/>
</dbReference>
<evidence type="ECO:0000259" key="1">
    <source>
        <dbReference type="Pfam" id="PF22907"/>
    </source>
</evidence>
<dbReference type="STRING" id="1348612.A0A397J1E8"/>
<reference evidence="2 3" key="1">
    <citation type="submission" date="2018-08" db="EMBL/GenBank/DDBJ databases">
        <title>Genome and evolution of the arbuscular mycorrhizal fungus Diversispora epigaea (formerly Glomus versiforme) and its bacterial endosymbionts.</title>
        <authorList>
            <person name="Sun X."/>
            <person name="Fei Z."/>
            <person name="Harrison M."/>
        </authorList>
    </citation>
    <scope>NUCLEOTIDE SEQUENCE [LARGE SCALE GENOMIC DNA]</scope>
    <source>
        <strain evidence="2 3">IT104</strain>
    </source>
</reference>
<dbReference type="OrthoDB" id="10261055at2759"/>
<dbReference type="InterPro" id="IPR054723">
    <property type="entry name" value="Ams1-like_N"/>
</dbReference>
<evidence type="ECO:0000313" key="2">
    <source>
        <dbReference type="EMBL" id="RHZ82129.1"/>
    </source>
</evidence>
<dbReference type="Pfam" id="PF22907">
    <property type="entry name" value="Ams1-like_1st"/>
    <property type="match status" value="1"/>
</dbReference>
<comment type="caution">
    <text evidence="2">The sequence shown here is derived from an EMBL/GenBank/DDBJ whole genome shotgun (WGS) entry which is preliminary data.</text>
</comment>
<name>A0A397J1E8_9GLOM</name>
<protein>
    <recommendedName>
        <fullName evidence="1">Alpha-mannosidase Ams1-like N-terminal domain-containing protein</fullName>
    </recommendedName>
</protein>
<keyword evidence="3" id="KW-1185">Reference proteome</keyword>
<accession>A0A397J1E8</accession>
<organism evidence="2 3">
    <name type="scientific">Diversispora epigaea</name>
    <dbReference type="NCBI Taxonomy" id="1348612"/>
    <lineage>
        <taxon>Eukaryota</taxon>
        <taxon>Fungi</taxon>
        <taxon>Fungi incertae sedis</taxon>
        <taxon>Mucoromycota</taxon>
        <taxon>Glomeromycotina</taxon>
        <taxon>Glomeromycetes</taxon>
        <taxon>Diversisporales</taxon>
        <taxon>Diversisporaceae</taxon>
        <taxon>Diversispora</taxon>
    </lineage>
</organism>
<feature type="domain" description="Alpha-mannosidase Ams1-like N-terminal" evidence="1">
    <location>
        <begin position="48"/>
        <end position="91"/>
    </location>
</feature>